<accession>A0ABS0B6Z6</accession>
<evidence type="ECO:0000313" key="3">
    <source>
        <dbReference type="Proteomes" id="UP001429984"/>
    </source>
</evidence>
<dbReference type="Proteomes" id="UP001429984">
    <property type="component" value="Unassembled WGS sequence"/>
</dbReference>
<reference evidence="2 3" key="1">
    <citation type="submission" date="2020-11" db="EMBL/GenBank/DDBJ databases">
        <title>Draft Genome Sequence and Secondary Metabolite Biosynthetic Potential of the Lysobacter niastensis Type strain DSM 18481.</title>
        <authorList>
            <person name="Turrini P."/>
            <person name="Artuso I."/>
            <person name="Tescari M."/>
            <person name="Lugli G.A."/>
            <person name="Frangipani E."/>
            <person name="Ventura M."/>
            <person name="Visca P."/>
        </authorList>
    </citation>
    <scope>NUCLEOTIDE SEQUENCE [LARGE SCALE GENOMIC DNA]</scope>
    <source>
        <strain evidence="2 3">DSM 18481</strain>
    </source>
</reference>
<dbReference type="SUPFAM" id="SSF47413">
    <property type="entry name" value="lambda repressor-like DNA-binding domains"/>
    <property type="match status" value="1"/>
</dbReference>
<dbReference type="PANTHER" id="PTHR34475">
    <property type="match status" value="1"/>
</dbReference>
<dbReference type="Pfam" id="PF13464">
    <property type="entry name" value="RodZ_C"/>
    <property type="match status" value="1"/>
</dbReference>
<comment type="caution">
    <text evidence="2">The sequence shown here is derived from an EMBL/GenBank/DDBJ whole genome shotgun (WGS) entry which is preliminary data.</text>
</comment>
<dbReference type="Gene3D" id="1.10.260.40">
    <property type="entry name" value="lambda repressor-like DNA-binding domains"/>
    <property type="match status" value="1"/>
</dbReference>
<dbReference type="EMBL" id="JADLZT010000006">
    <property type="protein sequence ID" value="MBF6024793.1"/>
    <property type="molecule type" value="Genomic_DNA"/>
</dbReference>
<protein>
    <submittedName>
        <fullName evidence="2">Helix-turn-helix domain-containing protein</fullName>
    </submittedName>
</protein>
<dbReference type="PANTHER" id="PTHR34475:SF1">
    <property type="entry name" value="CYTOSKELETON PROTEIN RODZ"/>
    <property type="match status" value="1"/>
</dbReference>
<proteinExistence type="predicted"/>
<dbReference type="InterPro" id="IPR025194">
    <property type="entry name" value="RodZ-like_C"/>
</dbReference>
<dbReference type="InterPro" id="IPR001387">
    <property type="entry name" value="Cro/C1-type_HTH"/>
</dbReference>
<dbReference type="SMART" id="SM00530">
    <property type="entry name" value="HTH_XRE"/>
    <property type="match status" value="1"/>
</dbReference>
<evidence type="ECO:0000313" key="2">
    <source>
        <dbReference type="EMBL" id="MBF6024793.1"/>
    </source>
</evidence>
<dbReference type="RefSeq" id="WP_194931525.1">
    <property type="nucleotide sequence ID" value="NZ_JADLZT010000006.1"/>
</dbReference>
<feature type="domain" description="HTH cro/C1-type" evidence="1">
    <location>
        <begin position="17"/>
        <end position="78"/>
    </location>
</feature>
<sequence>MSSIEVAPAGSVSYGARLKQAREAAGLSVEEVSARLKMPNRVIQTLESDDWTPLGAPVFVRGQVRSYARLLNVDADSWLEQTAPPASPSVLVSHSHTPRYQRVFEHVTRRAIYIVMTAAIAVPVWLATRPHLSNKVAVQSLEVPSTPTPAGSAPVESAEQAAQRTPVIASMAPMPTQASQPALSLNFTGESWVQVFAPDGSTLEKGLLAAGQQRTYAAGEVGKVVLGNSSAVQVQQAGKPVDLTSFSRANVARFTLSSDGSLAPVTD</sequence>
<dbReference type="Pfam" id="PF13413">
    <property type="entry name" value="HTH_25"/>
    <property type="match status" value="1"/>
</dbReference>
<organism evidence="2 3">
    <name type="scientific">Lysobacter niastensis</name>
    <dbReference type="NCBI Taxonomy" id="380629"/>
    <lineage>
        <taxon>Bacteria</taxon>
        <taxon>Pseudomonadati</taxon>
        <taxon>Pseudomonadota</taxon>
        <taxon>Gammaproteobacteria</taxon>
        <taxon>Lysobacterales</taxon>
        <taxon>Lysobacteraceae</taxon>
        <taxon>Lysobacter</taxon>
    </lineage>
</organism>
<gene>
    <name evidence="2" type="ORF">IU514_12220</name>
</gene>
<keyword evidence="3" id="KW-1185">Reference proteome</keyword>
<dbReference type="CDD" id="cd00093">
    <property type="entry name" value="HTH_XRE"/>
    <property type="match status" value="1"/>
</dbReference>
<dbReference type="InterPro" id="IPR050400">
    <property type="entry name" value="Bact_Cytoskel_RodZ"/>
</dbReference>
<name>A0ABS0B6Z6_9GAMM</name>
<evidence type="ECO:0000259" key="1">
    <source>
        <dbReference type="SMART" id="SM00530"/>
    </source>
</evidence>
<dbReference type="InterPro" id="IPR010982">
    <property type="entry name" value="Lambda_DNA-bd_dom_sf"/>
</dbReference>